<dbReference type="SUPFAM" id="SSF103481">
    <property type="entry name" value="Multidrug resistance efflux transporter EmrE"/>
    <property type="match status" value="1"/>
</dbReference>
<dbReference type="GO" id="GO:0016020">
    <property type="term" value="C:membrane"/>
    <property type="evidence" value="ECO:0007669"/>
    <property type="project" value="InterPro"/>
</dbReference>
<keyword evidence="1" id="KW-1133">Transmembrane helix</keyword>
<dbReference type="Gene3D" id="1.10.3730.20">
    <property type="match status" value="1"/>
</dbReference>
<keyword evidence="1" id="KW-0472">Membrane</keyword>
<evidence type="ECO:0000313" key="3">
    <source>
        <dbReference type="EMBL" id="SKA62371.1"/>
    </source>
</evidence>
<sequence>MFGGFISSLSQVLLKKAALNTYNTKIRAYLNLYVISAYTIFFVATIITIIAYKGIPLSMGPMLGATSYLYVTVLGNIFFNERINRRKIIGLFFIVLGIVIFY</sequence>
<feature type="transmembrane region" description="Helical" evidence="1">
    <location>
        <begin position="30"/>
        <end position="52"/>
    </location>
</feature>
<evidence type="ECO:0000313" key="4">
    <source>
        <dbReference type="Proteomes" id="UP000242432"/>
    </source>
</evidence>
<dbReference type="Pfam" id="PF00892">
    <property type="entry name" value="EamA"/>
    <property type="match status" value="1"/>
</dbReference>
<keyword evidence="1" id="KW-0812">Transmembrane</keyword>
<accession>A0A1T4VCT9</accession>
<evidence type="ECO:0000259" key="2">
    <source>
        <dbReference type="Pfam" id="PF00892"/>
    </source>
</evidence>
<dbReference type="InterPro" id="IPR037185">
    <property type="entry name" value="EmrE-like"/>
</dbReference>
<gene>
    <name evidence="3" type="ORF">SAMN02745213_01253</name>
</gene>
<dbReference type="InterPro" id="IPR000620">
    <property type="entry name" value="EamA_dom"/>
</dbReference>
<feature type="transmembrane region" description="Helical" evidence="1">
    <location>
        <begin position="58"/>
        <end position="79"/>
    </location>
</feature>
<dbReference type="Proteomes" id="UP000242432">
    <property type="component" value="Unassembled WGS sequence"/>
</dbReference>
<reference evidence="4" key="1">
    <citation type="submission" date="2017-02" db="EMBL/GenBank/DDBJ databases">
        <authorList>
            <person name="Varghese N."/>
            <person name="Submissions S."/>
        </authorList>
    </citation>
    <scope>NUCLEOTIDE SEQUENCE [LARGE SCALE GENOMIC DNA]</scope>
    <source>
        <strain evidence="4">DSM 3072</strain>
    </source>
</reference>
<proteinExistence type="predicted"/>
<keyword evidence="4" id="KW-1185">Reference proteome</keyword>
<feature type="domain" description="EamA" evidence="2">
    <location>
        <begin position="18"/>
        <end position="101"/>
    </location>
</feature>
<name>A0A1T4VCT9_9GAMM</name>
<dbReference type="EMBL" id="FUXX01000018">
    <property type="protein sequence ID" value="SKA62371.1"/>
    <property type="molecule type" value="Genomic_DNA"/>
</dbReference>
<protein>
    <recommendedName>
        <fullName evidence="2">EamA domain-containing protein</fullName>
    </recommendedName>
</protein>
<organism evidence="3 4">
    <name type="scientific">Succinivibrio dextrinosolvens DSM 3072</name>
    <dbReference type="NCBI Taxonomy" id="1123324"/>
    <lineage>
        <taxon>Bacteria</taxon>
        <taxon>Pseudomonadati</taxon>
        <taxon>Pseudomonadota</taxon>
        <taxon>Gammaproteobacteria</taxon>
        <taxon>Aeromonadales</taxon>
        <taxon>Succinivibrionaceae</taxon>
        <taxon>Succinivibrio</taxon>
    </lineage>
</organism>
<evidence type="ECO:0000256" key="1">
    <source>
        <dbReference type="SAM" id="Phobius"/>
    </source>
</evidence>
<dbReference type="AlphaFoldDB" id="A0A1T4VCT9"/>